<organism evidence="2 3">
    <name type="scientific">Brassica cretica</name>
    <name type="common">Mustard</name>
    <dbReference type="NCBI Taxonomy" id="69181"/>
    <lineage>
        <taxon>Eukaryota</taxon>
        <taxon>Viridiplantae</taxon>
        <taxon>Streptophyta</taxon>
        <taxon>Embryophyta</taxon>
        <taxon>Tracheophyta</taxon>
        <taxon>Spermatophyta</taxon>
        <taxon>Magnoliopsida</taxon>
        <taxon>eudicotyledons</taxon>
        <taxon>Gunneridae</taxon>
        <taxon>Pentapetalae</taxon>
        <taxon>rosids</taxon>
        <taxon>malvids</taxon>
        <taxon>Brassicales</taxon>
        <taxon>Brassicaceae</taxon>
        <taxon>Brassiceae</taxon>
        <taxon>Brassica</taxon>
    </lineage>
</organism>
<evidence type="ECO:0000313" key="2">
    <source>
        <dbReference type="EMBL" id="KAF3527166.1"/>
    </source>
</evidence>
<gene>
    <name evidence="2" type="ORF">F2Q69_00047332</name>
</gene>
<evidence type="ECO:0000313" key="3">
    <source>
        <dbReference type="Proteomes" id="UP000712600"/>
    </source>
</evidence>
<feature type="chain" id="PRO_5035919526" evidence="1">
    <location>
        <begin position="26"/>
        <end position="51"/>
    </location>
</feature>
<dbReference type="EMBL" id="QGKX02001347">
    <property type="protein sequence ID" value="KAF3527166.1"/>
    <property type="molecule type" value="Genomic_DNA"/>
</dbReference>
<reference evidence="2" key="1">
    <citation type="submission" date="2019-12" db="EMBL/GenBank/DDBJ databases">
        <title>Genome sequencing and annotation of Brassica cretica.</title>
        <authorList>
            <person name="Studholme D.J."/>
            <person name="Sarris P."/>
        </authorList>
    </citation>
    <scope>NUCLEOTIDE SEQUENCE</scope>
    <source>
        <strain evidence="2">PFS-109/04</strain>
        <tissue evidence="2">Leaf</tissue>
    </source>
</reference>
<sequence>MRARAGLYLRLRLPLLMSRCFVVSSSSCCEYGGGMSALLPSFRRCSPLVLT</sequence>
<evidence type="ECO:0000256" key="1">
    <source>
        <dbReference type="SAM" id="SignalP"/>
    </source>
</evidence>
<accession>A0A8S9Q8X9</accession>
<feature type="signal peptide" evidence="1">
    <location>
        <begin position="1"/>
        <end position="25"/>
    </location>
</feature>
<keyword evidence="1" id="KW-0732">Signal</keyword>
<dbReference type="Proteomes" id="UP000712600">
    <property type="component" value="Unassembled WGS sequence"/>
</dbReference>
<protein>
    <submittedName>
        <fullName evidence="2">Uncharacterized protein</fullName>
    </submittedName>
</protein>
<name>A0A8S9Q8X9_BRACR</name>
<comment type="caution">
    <text evidence="2">The sequence shown here is derived from an EMBL/GenBank/DDBJ whole genome shotgun (WGS) entry which is preliminary data.</text>
</comment>
<dbReference type="AlphaFoldDB" id="A0A8S9Q8X9"/>
<proteinExistence type="predicted"/>